<organism evidence="3 4">
    <name type="scientific">Geomonas silvestris</name>
    <dbReference type="NCBI Taxonomy" id="2740184"/>
    <lineage>
        <taxon>Bacteria</taxon>
        <taxon>Pseudomonadati</taxon>
        <taxon>Thermodesulfobacteriota</taxon>
        <taxon>Desulfuromonadia</taxon>
        <taxon>Geobacterales</taxon>
        <taxon>Geobacteraceae</taxon>
        <taxon>Geomonas</taxon>
    </lineage>
</organism>
<dbReference type="InterPro" id="IPR037257">
    <property type="entry name" value="T2SS_E_N_sf"/>
</dbReference>
<dbReference type="GO" id="GO:0006935">
    <property type="term" value="P:chemotaxis"/>
    <property type="evidence" value="ECO:0007669"/>
    <property type="project" value="UniProtKB-KW"/>
</dbReference>
<evidence type="ECO:0000256" key="1">
    <source>
        <dbReference type="ARBA" id="ARBA00022500"/>
    </source>
</evidence>
<dbReference type="EMBL" id="BLXX01000002">
    <property type="protein sequence ID" value="GFO58428.1"/>
    <property type="molecule type" value="Genomic_DNA"/>
</dbReference>
<feature type="domain" description="Chemotaxis phosphatase CheX-like" evidence="2">
    <location>
        <begin position="175"/>
        <end position="272"/>
    </location>
</feature>
<keyword evidence="4" id="KW-1185">Reference proteome</keyword>
<evidence type="ECO:0000313" key="4">
    <source>
        <dbReference type="Proteomes" id="UP000556026"/>
    </source>
</evidence>
<sequence length="288" mass="30850">MAVKFFGQYLVEKGVVSREAIVEAIALQEKQNLKLGEMAVSMGLVTSADIERAHQSQLSRDMKLGDLLVATGTLTEGQLADVVARQQATHLYIGEALIKVGALDQEKLARQLEAFKLDQAPYVADGIALPVKVADAPLWEMTVDLTYKLVTRVLGLRFRPGACQVVSQLPASHQTAALDFAGDASARYLIAVSEPVQKKVAQALLHAAVVDHEPVEVLEDCLLEFINVVCGNVAAKASQDGFTLTINPPVTVPAPAAGLPLAAGEVGLCFPIHLEDGHQMELYLVLPK</sequence>
<dbReference type="Pfam" id="PF13690">
    <property type="entry name" value="CheX"/>
    <property type="match status" value="1"/>
</dbReference>
<evidence type="ECO:0000313" key="3">
    <source>
        <dbReference type="EMBL" id="GFO58428.1"/>
    </source>
</evidence>
<protein>
    <submittedName>
        <fullName evidence="3">Chemotaxis protein CheX</fullName>
    </submittedName>
</protein>
<dbReference type="SUPFAM" id="SSF160246">
    <property type="entry name" value="EspE N-terminal domain-like"/>
    <property type="match status" value="2"/>
</dbReference>
<keyword evidence="1" id="KW-0145">Chemotaxis</keyword>
<comment type="caution">
    <text evidence="3">The sequence shown here is derived from an EMBL/GenBank/DDBJ whole genome shotgun (WGS) entry which is preliminary data.</text>
</comment>
<dbReference type="InterPro" id="IPR028051">
    <property type="entry name" value="CheX-like_dom"/>
</dbReference>
<evidence type="ECO:0000259" key="2">
    <source>
        <dbReference type="Pfam" id="PF13690"/>
    </source>
</evidence>
<dbReference type="Proteomes" id="UP000556026">
    <property type="component" value="Unassembled WGS sequence"/>
</dbReference>
<dbReference type="InterPro" id="IPR028976">
    <property type="entry name" value="CheC-like_sf"/>
</dbReference>
<proteinExistence type="predicted"/>
<accession>A0A6V8MEK6</accession>
<dbReference type="SUPFAM" id="SSF103039">
    <property type="entry name" value="CheC-like"/>
    <property type="match status" value="1"/>
</dbReference>
<name>A0A6V8MEK6_9BACT</name>
<reference evidence="4" key="1">
    <citation type="submission" date="2020-06" db="EMBL/GenBank/DDBJ databases">
        <title>Draft genomic sequence of Geomonas sp. Red330.</title>
        <authorList>
            <person name="Itoh H."/>
            <person name="Zhenxing X."/>
            <person name="Ushijima N."/>
            <person name="Masuda Y."/>
            <person name="Shiratori Y."/>
            <person name="Senoo K."/>
        </authorList>
    </citation>
    <scope>NUCLEOTIDE SEQUENCE [LARGE SCALE GENOMIC DNA]</scope>
    <source>
        <strain evidence="4">Red330</strain>
    </source>
</reference>
<dbReference type="Gene3D" id="3.40.1550.10">
    <property type="entry name" value="CheC-like"/>
    <property type="match status" value="1"/>
</dbReference>
<dbReference type="AlphaFoldDB" id="A0A6V8MEK6"/>
<dbReference type="RefSeq" id="WP_183353296.1">
    <property type="nucleotide sequence ID" value="NZ_BLXX01000002.1"/>
</dbReference>
<gene>
    <name evidence="3" type="primary">cheX-4</name>
    <name evidence="3" type="ORF">GMST_07530</name>
</gene>